<dbReference type="HOGENOM" id="CLU_016161_0_0_11"/>
<reference evidence="5 6" key="1">
    <citation type="submission" date="2010-10" db="EMBL/GenBank/DDBJ databases">
        <title>Complete sequence of Frankia sp. EuI1c.</title>
        <authorList>
            <consortium name="US DOE Joint Genome Institute"/>
            <person name="Lucas S."/>
            <person name="Copeland A."/>
            <person name="Lapidus A."/>
            <person name="Cheng J.-F."/>
            <person name="Bruce D."/>
            <person name="Goodwin L."/>
            <person name="Pitluck S."/>
            <person name="Chertkov O."/>
            <person name="Detter J.C."/>
            <person name="Han C."/>
            <person name="Tapia R."/>
            <person name="Land M."/>
            <person name="Hauser L."/>
            <person name="Jeffries C."/>
            <person name="Kyrpides N."/>
            <person name="Ivanova N."/>
            <person name="Mikhailova N."/>
            <person name="Beauchemin N."/>
            <person name="Sen A."/>
            <person name="Sur S.A."/>
            <person name="Gtari M."/>
            <person name="Wall L."/>
            <person name="Tisa L."/>
            <person name="Woyke T."/>
        </authorList>
    </citation>
    <scope>NUCLEOTIDE SEQUENCE [LARGE SCALE GENOMIC DNA]</scope>
    <source>
        <strain evidence="6">DSM 45817 / CECT 9037 / EuI1c</strain>
    </source>
</reference>
<dbReference type="Pfam" id="PF13365">
    <property type="entry name" value="Trypsin_2"/>
    <property type="match status" value="1"/>
</dbReference>
<keyword evidence="5" id="KW-0255">Endonuclease</keyword>
<dbReference type="STRING" id="298654.FraEuI1c_3361"/>
<feature type="binding site" evidence="2">
    <location>
        <position position="554"/>
    </location>
    <ligand>
        <name>Mg(2+)</name>
        <dbReference type="ChEBI" id="CHEBI:18420"/>
        <note>catalytic</note>
    </ligand>
</feature>
<dbReference type="GO" id="GO:0046872">
    <property type="term" value="F:metal ion binding"/>
    <property type="evidence" value="ECO:0007669"/>
    <property type="project" value="UniProtKB-KW"/>
</dbReference>
<dbReference type="Gene3D" id="3.40.570.10">
    <property type="entry name" value="Extracellular Endonuclease, subunit A"/>
    <property type="match status" value="1"/>
</dbReference>
<dbReference type="InterPro" id="IPR043504">
    <property type="entry name" value="Peptidase_S1_PA_chymotrypsin"/>
</dbReference>
<dbReference type="EMBL" id="CP002299">
    <property type="protein sequence ID" value="ADP81370.1"/>
    <property type="molecule type" value="Genomic_DNA"/>
</dbReference>
<dbReference type="SUPFAM" id="SSF54060">
    <property type="entry name" value="His-Me finger endonucleases"/>
    <property type="match status" value="1"/>
</dbReference>
<name>E3IWP0_PSEI1</name>
<dbReference type="Proteomes" id="UP000002484">
    <property type="component" value="Chromosome"/>
</dbReference>
<evidence type="ECO:0000256" key="1">
    <source>
        <dbReference type="PIRSR" id="PIRSR640255-1"/>
    </source>
</evidence>
<dbReference type="AlphaFoldDB" id="E3IWP0"/>
<dbReference type="InterPro" id="IPR009003">
    <property type="entry name" value="Peptidase_S1_PA"/>
</dbReference>
<organism evidence="5 6">
    <name type="scientific">Pseudofrankia inefficax (strain DSM 45817 / CECT 9037 / DDB 130130 / EuI1c)</name>
    <name type="common">Frankia inefficax</name>
    <dbReference type="NCBI Taxonomy" id="298654"/>
    <lineage>
        <taxon>Bacteria</taxon>
        <taxon>Bacillati</taxon>
        <taxon>Actinomycetota</taxon>
        <taxon>Actinomycetes</taxon>
        <taxon>Frankiales</taxon>
        <taxon>Frankiaceae</taxon>
        <taxon>Pseudofrankia</taxon>
    </lineage>
</organism>
<evidence type="ECO:0000259" key="4">
    <source>
        <dbReference type="SMART" id="SM00892"/>
    </source>
</evidence>
<dbReference type="SMART" id="SM00892">
    <property type="entry name" value="Endonuclease_NS"/>
    <property type="match status" value="1"/>
</dbReference>
<evidence type="ECO:0000313" key="6">
    <source>
        <dbReference type="Proteomes" id="UP000002484"/>
    </source>
</evidence>
<accession>E3IWP0</accession>
<dbReference type="eggNOG" id="COG3591">
    <property type="taxonomic scope" value="Bacteria"/>
</dbReference>
<feature type="active site" description="Proton acceptor" evidence="1">
    <location>
        <position position="517"/>
    </location>
</feature>
<dbReference type="PANTHER" id="PTHR13966:SF5">
    <property type="entry name" value="ENDONUCLEASE G, MITOCHONDRIAL"/>
    <property type="match status" value="1"/>
</dbReference>
<proteinExistence type="predicted"/>
<keyword evidence="5" id="KW-0540">Nuclease</keyword>
<dbReference type="InterPro" id="IPR040255">
    <property type="entry name" value="Non-specific_endonuclease"/>
</dbReference>
<evidence type="ECO:0000259" key="3">
    <source>
        <dbReference type="SMART" id="SM00477"/>
    </source>
</evidence>
<dbReference type="Gene3D" id="2.40.10.10">
    <property type="entry name" value="Trypsin-like serine proteases"/>
    <property type="match status" value="2"/>
</dbReference>
<feature type="domain" description="DNA/RNA non-specific endonuclease/pyrophosphatase/phosphodiesterase" evidence="4">
    <location>
        <begin position="454"/>
        <end position="668"/>
    </location>
</feature>
<feature type="domain" description="ENPP1-3/EXOG-like endonuclease/phosphodiesterase" evidence="3">
    <location>
        <begin position="455"/>
        <end position="668"/>
    </location>
</feature>
<keyword evidence="5" id="KW-0378">Hydrolase</keyword>
<sequence>MVSVDSARTERDAALANEQQDALAARAASRLDPRRGNISVLREPGGIARADDPARIAARIARLARHNPDARSVSPAEVGAEEPAATAEAGAVLERIIQTNDLLDVGYLEDGVAAARAVGRIVIRDDRGRTAGYGTGSLVSPELLLTNHHVLSDTRVAASSSVEFDYQDGPDGQPLPLAEFALDPDRFFLADEALDFALVAVRAEPAQLSQFGFNLLVAAEGKAIVGDFVTIIQHPGGGKKQVALRENRIVDVLDLFMHYETDTEPGSSGSPVFNDQWEIVALHHAAVPAPDHGELGGILNEGIRVSRLLAFLRDQTFPTARQALVDRLLDDRVRPAPAAHVLVPAAAPVGPVTVQAPAHEAARIQQSVTLTVPSFDIRLHGGLAGPGLPPVPEPPAPVEEAVRIDPDYTNRVGYDEDFLGSGHRVALPTLHPDQVPLAAVNQLPTGQQPPYVLPYHHFSVVLNRQRRLAFFTAVNIDGATAARLRREPDRWSFDPRVPEDEQTGEQVYRDNPLDRGHLVRRLDPAWGATRAQAKLANDDTFHFTNCTPQHADFNQNQTTWAGLEDYILENADNQDFKVTVFAGPVLADDDEPYRGVLLPRQFWKIAAMVTSAGRLSATGYLLSQADLIRGLEITPAAFSYGAYSTYQVPLARITSLTGLSFDALTASDPLDGLETTDAAREITHPRQLVL</sequence>
<dbReference type="KEGG" id="fri:FraEuI1c_3361"/>
<dbReference type="InParanoid" id="E3IWP0"/>
<dbReference type="PANTHER" id="PTHR13966">
    <property type="entry name" value="ENDONUCLEASE RELATED"/>
    <property type="match status" value="1"/>
</dbReference>
<evidence type="ECO:0000256" key="2">
    <source>
        <dbReference type="PIRSR" id="PIRSR640255-2"/>
    </source>
</evidence>
<dbReference type="GO" id="GO:0016787">
    <property type="term" value="F:hydrolase activity"/>
    <property type="evidence" value="ECO:0007669"/>
    <property type="project" value="InterPro"/>
</dbReference>
<dbReference type="CDD" id="cd00091">
    <property type="entry name" value="NUC"/>
    <property type="match status" value="1"/>
</dbReference>
<gene>
    <name evidence="5" type="ordered locus">FraEuI1c_3361</name>
</gene>
<dbReference type="InterPro" id="IPR020821">
    <property type="entry name" value="ENPP1-3/EXOG-like_nuc-like"/>
</dbReference>
<dbReference type="Pfam" id="PF01223">
    <property type="entry name" value="Endonuclease_NS"/>
    <property type="match status" value="1"/>
</dbReference>
<dbReference type="eggNOG" id="COG1864">
    <property type="taxonomic scope" value="Bacteria"/>
</dbReference>
<dbReference type="InterPro" id="IPR044925">
    <property type="entry name" value="His-Me_finger_sf"/>
</dbReference>
<protein>
    <submittedName>
        <fullName evidence="5">DNA/RNA non-specific endonuclease</fullName>
    </submittedName>
</protein>
<dbReference type="InterPro" id="IPR001604">
    <property type="entry name" value="Endo_G_ENPP1-like_dom"/>
</dbReference>
<dbReference type="SMART" id="SM00477">
    <property type="entry name" value="NUC"/>
    <property type="match status" value="1"/>
</dbReference>
<dbReference type="GO" id="GO:0004519">
    <property type="term" value="F:endonuclease activity"/>
    <property type="evidence" value="ECO:0007669"/>
    <property type="project" value="UniProtKB-KW"/>
</dbReference>
<keyword evidence="2" id="KW-0479">Metal-binding</keyword>
<evidence type="ECO:0000313" key="5">
    <source>
        <dbReference type="EMBL" id="ADP81370.1"/>
    </source>
</evidence>
<dbReference type="SUPFAM" id="SSF50494">
    <property type="entry name" value="Trypsin-like serine proteases"/>
    <property type="match status" value="1"/>
</dbReference>
<dbReference type="GO" id="GO:0003676">
    <property type="term" value="F:nucleic acid binding"/>
    <property type="evidence" value="ECO:0007669"/>
    <property type="project" value="InterPro"/>
</dbReference>
<dbReference type="RefSeq" id="WP_013424488.1">
    <property type="nucleotide sequence ID" value="NC_014666.1"/>
</dbReference>
<keyword evidence="6" id="KW-1185">Reference proteome</keyword>
<dbReference type="InterPro" id="IPR044929">
    <property type="entry name" value="DNA/RNA_non-sp_Endonuclease_sf"/>
</dbReference>
<dbReference type="OrthoDB" id="104542at2"/>